<dbReference type="RefSeq" id="WP_035191607.1">
    <property type="nucleotide sequence ID" value="NZ_CCCS020000017.1"/>
</dbReference>
<name>A0A060UQV5_9PROT</name>
<reference evidence="2 3" key="3">
    <citation type="submission" date="2017-03" db="EMBL/GenBank/DDBJ databases">
        <authorList>
            <person name="Regsiter A."/>
            <person name="William W."/>
        </authorList>
    </citation>
    <scope>NUCLEOTIDE SEQUENCE [LARGE SCALE GENOMIC DNA]</scope>
    <source>
        <strain evidence="2">PRJEB5721</strain>
    </source>
</reference>
<dbReference type="EMBL" id="CCCS020000017">
    <property type="protein sequence ID" value="CDQ09188.1"/>
    <property type="molecule type" value="Genomic_DNA"/>
</dbReference>
<organism evidence="1">
    <name type="scientific">Acidithiobacillus ferrivorans</name>
    <dbReference type="NCBI Taxonomy" id="160808"/>
    <lineage>
        <taxon>Bacteria</taxon>
        <taxon>Pseudomonadati</taxon>
        <taxon>Pseudomonadota</taxon>
        <taxon>Acidithiobacillia</taxon>
        <taxon>Acidithiobacillales</taxon>
        <taxon>Acidithiobacillaceae</taxon>
        <taxon>Acidithiobacillus</taxon>
    </lineage>
</organism>
<dbReference type="AlphaFoldDB" id="A0A060UQV5"/>
<sequence>MALQHINETKLASIIAEFFAIVEYCSAHGGLSIRETDGEWQDASAIMARETGIPATRVHNNMIAYAAQHYGADWLAAFTVHTAKPSDTKWNIRTLANVACEKVMRPDQHNLQLRR</sequence>
<dbReference type="EMBL" id="LT841305">
    <property type="protein sequence ID" value="SMH64857.1"/>
    <property type="molecule type" value="Genomic_DNA"/>
</dbReference>
<keyword evidence="3" id="KW-1185">Reference proteome</keyword>
<gene>
    <name evidence="2" type="ORF">AFERRI_10891</name>
    <name evidence="1" type="ORF">AFERRI_240022</name>
</gene>
<accession>A0A060UQV5</accession>
<dbReference type="Proteomes" id="UP000193925">
    <property type="component" value="Chromosome AFERRI"/>
</dbReference>
<proteinExistence type="predicted"/>
<evidence type="ECO:0000313" key="2">
    <source>
        <dbReference type="EMBL" id="SMH64857.1"/>
    </source>
</evidence>
<reference evidence="1" key="1">
    <citation type="submission" date="2014-03" db="EMBL/GenBank/DDBJ databases">
        <authorList>
            <person name="Genoscope - CEA"/>
        </authorList>
    </citation>
    <scope>NUCLEOTIDE SEQUENCE [LARGE SCALE GENOMIC DNA]</scope>
    <source>
        <strain evidence="1">CF27</strain>
    </source>
</reference>
<evidence type="ECO:0000313" key="3">
    <source>
        <dbReference type="Proteomes" id="UP000193925"/>
    </source>
</evidence>
<reference evidence="1" key="2">
    <citation type="submission" date="2014-07" db="EMBL/GenBank/DDBJ databases">
        <title>Initial genome analysis of the psychrotolerant acidophile Acidithiobacillus ferrivorans CF27: insights into iron and sulfur oxidation pathways and into biofilm formation.</title>
        <authorList>
            <person name="Talla E."/>
            <person name="Hedrich S."/>
            <person name="Mangenot S."/>
            <person name="Ji B."/>
            <person name="Johnson D.B."/>
            <person name="Barbe V."/>
            <person name="Bonnefoy V."/>
        </authorList>
    </citation>
    <scope>NUCLEOTIDE SEQUENCE [LARGE SCALE GENOMIC DNA]</scope>
    <source>
        <strain evidence="1">CF27</strain>
    </source>
</reference>
<evidence type="ECO:0000313" key="1">
    <source>
        <dbReference type="EMBL" id="CDQ09188.1"/>
    </source>
</evidence>
<protein>
    <submittedName>
        <fullName evidence="1">Uncharacterized protein</fullName>
    </submittedName>
</protein>